<evidence type="ECO:0000313" key="3">
    <source>
        <dbReference type="Proteomes" id="UP000291301"/>
    </source>
</evidence>
<dbReference type="GO" id="GO:0006260">
    <property type="term" value="P:DNA replication"/>
    <property type="evidence" value="ECO:0007669"/>
    <property type="project" value="InterPro"/>
</dbReference>
<dbReference type="PANTHER" id="PTHR30153:SF2">
    <property type="entry name" value="REPLICATIVE DNA HELICASE"/>
    <property type="match status" value="1"/>
</dbReference>
<dbReference type="InterPro" id="IPR007694">
    <property type="entry name" value="DNA_helicase_DnaB-like_C"/>
</dbReference>
<dbReference type="Pfam" id="PF03796">
    <property type="entry name" value="DnaB_C"/>
    <property type="match status" value="2"/>
</dbReference>
<accession>A0A4R0PG69</accession>
<protein>
    <submittedName>
        <fullName evidence="2">DNA helicase</fullName>
    </submittedName>
</protein>
<keyword evidence="2" id="KW-0547">Nucleotide-binding</keyword>
<evidence type="ECO:0000259" key="1">
    <source>
        <dbReference type="Pfam" id="PF03796"/>
    </source>
</evidence>
<gene>
    <name evidence="2" type="ORF">E0D97_00010</name>
</gene>
<dbReference type="RefSeq" id="WP_131564182.1">
    <property type="nucleotide sequence ID" value="NZ_JAINFK010000001.1"/>
</dbReference>
<dbReference type="EMBL" id="SJST01000001">
    <property type="protein sequence ID" value="TCD15864.1"/>
    <property type="molecule type" value="Genomic_DNA"/>
</dbReference>
<comment type="caution">
    <text evidence="2">The sequence shown here is derived from an EMBL/GenBank/DDBJ whole genome shotgun (WGS) entry which is preliminary data.</text>
</comment>
<dbReference type="Gene3D" id="3.40.50.300">
    <property type="entry name" value="P-loop containing nucleotide triphosphate hydrolases"/>
    <property type="match status" value="1"/>
</dbReference>
<keyword evidence="2" id="KW-0067">ATP-binding</keyword>
<feature type="domain" description="SF4 helicase" evidence="1">
    <location>
        <begin position="145"/>
        <end position="206"/>
    </location>
</feature>
<dbReference type="AlphaFoldDB" id="A0A4R0PG69"/>
<dbReference type="NCBIfam" id="NF004629">
    <property type="entry name" value="PRK05973.1"/>
    <property type="match status" value="1"/>
</dbReference>
<dbReference type="GO" id="GO:0005829">
    <property type="term" value="C:cytosol"/>
    <property type="evidence" value="ECO:0007669"/>
    <property type="project" value="TreeGrafter"/>
</dbReference>
<evidence type="ECO:0000313" key="2">
    <source>
        <dbReference type="EMBL" id="TCD15864.1"/>
    </source>
</evidence>
<organism evidence="2 3">
    <name type="scientific">Oricola cellulosilytica</name>
    <dbReference type="NCBI Taxonomy" id="1429082"/>
    <lineage>
        <taxon>Bacteria</taxon>
        <taxon>Pseudomonadati</taxon>
        <taxon>Pseudomonadota</taxon>
        <taxon>Alphaproteobacteria</taxon>
        <taxon>Hyphomicrobiales</taxon>
        <taxon>Ahrensiaceae</taxon>
        <taxon>Oricola</taxon>
    </lineage>
</organism>
<reference evidence="2 3" key="1">
    <citation type="journal article" date="2015" name="Antonie Van Leeuwenhoek">
        <title>Oricola cellulosilytica gen. nov., sp. nov., a cellulose-degrading bacterium of the family Phyllobacteriaceae isolated from surface seashore water, and emended descriptions of Mesorhizobium loti and Phyllobacterium myrsinacearum.</title>
        <authorList>
            <person name="Hameed A."/>
            <person name="Shahina M."/>
            <person name="Lai W.A."/>
            <person name="Lin S.Y."/>
            <person name="Young L.S."/>
            <person name="Liu Y.C."/>
            <person name="Hsu Y.H."/>
            <person name="Young C.C."/>
        </authorList>
    </citation>
    <scope>NUCLEOTIDE SEQUENCE [LARGE SCALE GENOMIC DNA]</scope>
    <source>
        <strain evidence="2 3">KCTC 52183</strain>
    </source>
</reference>
<dbReference type="GO" id="GO:0005524">
    <property type="term" value="F:ATP binding"/>
    <property type="evidence" value="ECO:0007669"/>
    <property type="project" value="InterPro"/>
</dbReference>
<feature type="domain" description="SF4 helicase" evidence="1">
    <location>
        <begin position="54"/>
        <end position="107"/>
    </location>
</feature>
<name>A0A4R0PG69_9HYPH</name>
<proteinExistence type="predicted"/>
<keyword evidence="3" id="KW-1185">Reference proteome</keyword>
<dbReference type="SUPFAM" id="SSF52540">
    <property type="entry name" value="P-loop containing nucleoside triphosphate hydrolases"/>
    <property type="match status" value="1"/>
</dbReference>
<dbReference type="OrthoDB" id="7357206at2"/>
<sequence>MNLSAPIHALKREAKALSRRQNIPLTKALDRIARRFAAWSLLMAKMAAVPDPEKLHAALQPGDLLLLGARPRQGKTLMSLRLAAHAMKIGRKAFFFTLDFTKTEVVEHFGLIGEDEARFGSRFAADCSDAISAGYIVTRLGDAPRGALVVIDYLQLLDQRRENPPLSEQVATLRAFARERAITIVFLSQIDRSFDPELKPVPGREDVRLPNPLDLDLFDKACFLHGGEVRLGT</sequence>
<dbReference type="Proteomes" id="UP000291301">
    <property type="component" value="Unassembled WGS sequence"/>
</dbReference>
<keyword evidence="2" id="KW-0347">Helicase</keyword>
<keyword evidence="2" id="KW-0378">Hydrolase</keyword>
<dbReference type="PANTHER" id="PTHR30153">
    <property type="entry name" value="REPLICATIVE DNA HELICASE DNAB"/>
    <property type="match status" value="1"/>
</dbReference>
<dbReference type="InterPro" id="IPR027417">
    <property type="entry name" value="P-loop_NTPase"/>
</dbReference>
<dbReference type="GO" id="GO:0003678">
    <property type="term" value="F:DNA helicase activity"/>
    <property type="evidence" value="ECO:0007669"/>
    <property type="project" value="InterPro"/>
</dbReference>